<feature type="region of interest" description="Disordered" evidence="2">
    <location>
        <begin position="1"/>
        <end position="41"/>
    </location>
</feature>
<feature type="compositionally biased region" description="Low complexity" evidence="2">
    <location>
        <begin position="1"/>
        <end position="13"/>
    </location>
</feature>
<feature type="compositionally biased region" description="Basic and acidic residues" evidence="2">
    <location>
        <begin position="132"/>
        <end position="148"/>
    </location>
</feature>
<feature type="compositionally biased region" description="Basic and acidic residues" evidence="2">
    <location>
        <begin position="456"/>
        <end position="466"/>
    </location>
</feature>
<dbReference type="InterPro" id="IPR007946">
    <property type="entry name" value="AAR2"/>
</dbReference>
<dbReference type="Gene3D" id="2.60.34.20">
    <property type="match status" value="1"/>
</dbReference>
<dbReference type="InterPro" id="IPR033648">
    <property type="entry name" value="AAR2_C"/>
</dbReference>
<reference evidence="5 6" key="1">
    <citation type="journal article" date="2017" name="Int. J. Parasitol.">
        <title>The genome of the protozoan parasite Cystoisospora suis and a reverse vaccinology approach to identify vaccine candidates.</title>
        <authorList>
            <person name="Palmieri N."/>
            <person name="Shrestha A."/>
            <person name="Ruttkowski B."/>
            <person name="Beck T."/>
            <person name="Vogl C."/>
            <person name="Tomley F."/>
            <person name="Blake D.P."/>
            <person name="Joachim A."/>
        </authorList>
    </citation>
    <scope>NUCLEOTIDE SEQUENCE [LARGE SCALE GENOMIC DNA]</scope>
    <source>
        <strain evidence="5 6">Wien I</strain>
    </source>
</reference>
<proteinExistence type="inferred from homology"/>
<organism evidence="5 6">
    <name type="scientific">Cystoisospora suis</name>
    <dbReference type="NCBI Taxonomy" id="483139"/>
    <lineage>
        <taxon>Eukaryota</taxon>
        <taxon>Sar</taxon>
        <taxon>Alveolata</taxon>
        <taxon>Apicomplexa</taxon>
        <taxon>Conoidasida</taxon>
        <taxon>Coccidia</taxon>
        <taxon>Eucoccidiorida</taxon>
        <taxon>Eimeriorina</taxon>
        <taxon>Sarcocystidae</taxon>
        <taxon>Cystoisospora</taxon>
    </lineage>
</organism>
<evidence type="ECO:0000256" key="1">
    <source>
        <dbReference type="ARBA" id="ARBA00006281"/>
    </source>
</evidence>
<comment type="caution">
    <text evidence="5">The sequence shown here is derived from an EMBL/GenBank/DDBJ whole genome shotgun (WGS) entry which is preliminary data.</text>
</comment>
<feature type="compositionally biased region" description="Acidic residues" evidence="2">
    <location>
        <begin position="495"/>
        <end position="504"/>
    </location>
</feature>
<feature type="domain" description="AAR2 C-terminal" evidence="3">
    <location>
        <begin position="530"/>
        <end position="628"/>
    </location>
</feature>
<dbReference type="RefSeq" id="XP_067924408.1">
    <property type="nucleotide sequence ID" value="XM_068063623.1"/>
</dbReference>
<dbReference type="GeneID" id="94426834"/>
<dbReference type="Proteomes" id="UP000221165">
    <property type="component" value="Unassembled WGS sequence"/>
</dbReference>
<dbReference type="InterPro" id="IPR038514">
    <property type="entry name" value="AAR2_C_sf"/>
</dbReference>
<dbReference type="PANTHER" id="PTHR12689">
    <property type="entry name" value="A1 CISTRON SPLICING FACTOR AAR2-RELATED"/>
    <property type="match status" value="1"/>
</dbReference>
<gene>
    <name evidence="5" type="ORF">CSUI_003425</name>
</gene>
<name>A0A2C6KFE3_9APIC</name>
<evidence type="ECO:0000256" key="2">
    <source>
        <dbReference type="SAM" id="MobiDB-lite"/>
    </source>
</evidence>
<dbReference type="Pfam" id="PF05282">
    <property type="entry name" value="AAR2"/>
    <property type="match status" value="1"/>
</dbReference>
<comment type="similarity">
    <text evidence="1">Belongs to the AAR2 family.</text>
</comment>
<dbReference type="InterPro" id="IPR033647">
    <property type="entry name" value="Aar2_N"/>
</dbReference>
<feature type="domain" description="AAR2 N-terminal" evidence="4">
    <location>
        <begin position="88"/>
        <end position="257"/>
    </location>
</feature>
<feature type="region of interest" description="Disordered" evidence="2">
    <location>
        <begin position="644"/>
        <end position="680"/>
    </location>
</feature>
<evidence type="ECO:0000313" key="6">
    <source>
        <dbReference type="Proteomes" id="UP000221165"/>
    </source>
</evidence>
<dbReference type="CDD" id="cd13778">
    <property type="entry name" value="Aar2_C"/>
    <property type="match status" value="1"/>
</dbReference>
<feature type="region of interest" description="Disordered" evidence="2">
    <location>
        <begin position="426"/>
        <end position="508"/>
    </location>
</feature>
<evidence type="ECO:0000259" key="3">
    <source>
        <dbReference type="Pfam" id="PF05282"/>
    </source>
</evidence>
<dbReference type="EMBL" id="MIGC01001526">
    <property type="protein sequence ID" value="PHJ22731.1"/>
    <property type="molecule type" value="Genomic_DNA"/>
</dbReference>
<sequence length="752" mass="85337">MLFKISSPSSSSSCRGTAGGECEALMPPPPAPSSFSSSSSLYERNLPPILSPEVAASQLGSCSLLLLNLPSSPLTSSSSSSPSSPPPPPPKVGLDCALWTIGPNFSGVKCIQPGCHFLYSLPSSSTPSRLKVSSEGRDDHDEKDEGSGEKNSSSAFECLYTSMKVDDVVGECLDNTQKGIRGEFIYFSPHSVCVRRWNPLKMRFEKLKDEEEEERYRRAVRRLEMDRYLGVYPQQYVPMWSVLTDWISRSCLERIEPLQKIFSPFSQPVSEAEEKLLGGSSGHPSKETSTVKARQKGKGEQEKMKKERNDDRSSSSSSSPRGHEEEQRDIEMKEEGDKEGDKENEDEEEEEEDLDKMMSSGIERFYFTDIPSIQKTALSIALQCQLQARKRGASPAEAIEAASRVLTIEAMDGSSSLLSILEQVQEELNTREGEEKDEEKEEGESEEDQEKKKKVAKENANRRAADPPHMNVQEDSEETNNEEEEEKTQKGKEKEEEEKEESMNEEGSCKGDDIYRKLIEEEKVSWRRIRKRTWRNLLGEFQLSYIAFLLAHRYDAFEQWKKLLQLLCQSERAVYRLPEMYLSLIRVVYCQLEQCPSEFLEDALLQKSFLTSSALSLVVVCSGLTHQDRRESPGDYLNNVEAAEKTRSKEVQSHPEIANEGEEERGVDKRQAKKKEKHKKMELLQQIEERAGWLRQLLEKIMPRTHEKGDQACEEFLAKTADPSLLFLDEEDQPIIVDEEDLKRAEVSIADE</sequence>
<dbReference type="InterPro" id="IPR038516">
    <property type="entry name" value="AAR2_N_sf"/>
</dbReference>
<dbReference type="AlphaFoldDB" id="A0A2C6KFE3"/>
<dbReference type="OrthoDB" id="333064at2759"/>
<evidence type="ECO:0000259" key="4">
    <source>
        <dbReference type="Pfam" id="PF20981"/>
    </source>
</evidence>
<accession>A0A2C6KFE3</accession>
<evidence type="ECO:0000313" key="5">
    <source>
        <dbReference type="EMBL" id="PHJ22731.1"/>
    </source>
</evidence>
<protein>
    <submittedName>
        <fullName evidence="5">Aar2 protein</fullName>
    </submittedName>
</protein>
<feature type="compositionally biased region" description="Basic and acidic residues" evidence="2">
    <location>
        <begin position="321"/>
        <end position="341"/>
    </location>
</feature>
<feature type="compositionally biased region" description="Basic and acidic residues" evidence="2">
    <location>
        <begin position="297"/>
        <end position="313"/>
    </location>
</feature>
<dbReference type="VEuPathDB" id="ToxoDB:CSUI_003425"/>
<keyword evidence="6" id="KW-1185">Reference proteome</keyword>
<feature type="compositionally biased region" description="Acidic residues" evidence="2">
    <location>
        <begin position="435"/>
        <end position="448"/>
    </location>
</feature>
<dbReference type="PANTHER" id="PTHR12689:SF4">
    <property type="entry name" value="PROTEIN AAR2 HOMOLOG"/>
    <property type="match status" value="1"/>
</dbReference>
<dbReference type="CDD" id="cd13777">
    <property type="entry name" value="Aar2_N"/>
    <property type="match status" value="1"/>
</dbReference>
<feature type="compositionally biased region" description="Basic and acidic residues" evidence="2">
    <location>
        <begin position="644"/>
        <end position="653"/>
    </location>
</feature>
<feature type="region of interest" description="Disordered" evidence="2">
    <location>
        <begin position="124"/>
        <end position="152"/>
    </location>
</feature>
<dbReference type="Gene3D" id="1.25.40.550">
    <property type="entry name" value="Aar2, C-terminal domain-like"/>
    <property type="match status" value="1"/>
</dbReference>
<feature type="compositionally biased region" description="Acidic residues" evidence="2">
    <location>
        <begin position="342"/>
        <end position="354"/>
    </location>
</feature>
<feature type="region of interest" description="Disordered" evidence="2">
    <location>
        <begin position="272"/>
        <end position="356"/>
    </location>
</feature>
<dbReference type="Pfam" id="PF20981">
    <property type="entry name" value="AAR2_1st"/>
    <property type="match status" value="1"/>
</dbReference>
<feature type="compositionally biased region" description="Acidic residues" evidence="2">
    <location>
        <begin position="474"/>
        <end position="486"/>
    </location>
</feature>
<dbReference type="GO" id="GO:0000244">
    <property type="term" value="P:spliceosomal tri-snRNP complex assembly"/>
    <property type="evidence" value="ECO:0007669"/>
    <property type="project" value="TreeGrafter"/>
</dbReference>